<feature type="compositionally biased region" description="Basic residues" evidence="1">
    <location>
        <begin position="475"/>
        <end position="490"/>
    </location>
</feature>
<sequence>MSILMKPAIAQPPVLLWEPGAYITFRHPGYESPSDILFRLPRLDLSPRTTSSSTPREVTEPRVWSDHGSLVDTRLQEQRTYSGQESVVVGVHHRTALLACQIIANNAFDGYLSTDREGQKQVTIEGDGVLLADSYWFIANRSVHSRNQVRDRDVYPIVPSFQDWAFPHQHFAALGWETHPSTRLRQRAGSTAVEHTMPIDNAAVPAPVPVSISAPLAPPPRPQPNVHRCILTYSSYSLEKAHIIPGAQKRWFGDNVMATYGRSSRTVDDEGNKVHMRHDLHSVWDDHNFALVPKGGDFAIHVLNMPDPGIMEFAATWHNVPVQKDALAHAAGEYFFGKFAQAVFMLLKPFIVQSAVHRFVARMKVQTDDPRHARELKEEWVSGNSLSDSYSGGGSKSASPSASRKRSRSQASIDPGNHRSVDCDSGKDNPDSTWYERSVRPGFCASDSEGEREAGWYSINVGVGKSDSEEDGATKRGRSRSRNQRQCRQRQRSEHTVDTLPSLTDTSVVGLIDVDRSFEDTTVPLPPLYKYTDGQIKGLADEEDTKDVCDQDPA</sequence>
<keyword evidence="4" id="KW-1185">Reference proteome</keyword>
<feature type="region of interest" description="Disordered" evidence="1">
    <location>
        <begin position="457"/>
        <end position="501"/>
    </location>
</feature>
<dbReference type="InterPro" id="IPR003615">
    <property type="entry name" value="HNH_nuc"/>
</dbReference>
<proteinExistence type="predicted"/>
<accession>A0A194VJE9</accession>
<evidence type="ECO:0000259" key="2">
    <source>
        <dbReference type="Pfam" id="PF13391"/>
    </source>
</evidence>
<organism evidence="3 4">
    <name type="scientific">Cytospora mali</name>
    <name type="common">Apple Valsa canker fungus</name>
    <name type="synonym">Valsa mali</name>
    <dbReference type="NCBI Taxonomy" id="578113"/>
    <lineage>
        <taxon>Eukaryota</taxon>
        <taxon>Fungi</taxon>
        <taxon>Dikarya</taxon>
        <taxon>Ascomycota</taxon>
        <taxon>Pezizomycotina</taxon>
        <taxon>Sordariomycetes</taxon>
        <taxon>Sordariomycetidae</taxon>
        <taxon>Diaporthales</taxon>
        <taxon>Cytosporaceae</taxon>
        <taxon>Cytospora</taxon>
    </lineage>
</organism>
<feature type="region of interest" description="Disordered" evidence="1">
    <location>
        <begin position="384"/>
        <end position="437"/>
    </location>
</feature>
<dbReference type="AlphaFoldDB" id="A0A194VJE9"/>
<gene>
    <name evidence="3" type="ORF">VM1G_10877</name>
</gene>
<reference evidence="3" key="1">
    <citation type="submission" date="2014-12" db="EMBL/GenBank/DDBJ databases">
        <title>Genome Sequence of Valsa Canker Pathogens Uncovers a Specific Adaption of Colonization on Woody Bark.</title>
        <authorList>
            <person name="Yin Z."/>
            <person name="Liu H."/>
            <person name="Gao X."/>
            <person name="Li Z."/>
            <person name="Song N."/>
            <person name="Ke X."/>
            <person name="Dai Q."/>
            <person name="Wu Y."/>
            <person name="Sun Y."/>
            <person name="Xu J.-R."/>
            <person name="Kang Z.K."/>
            <person name="Wang L."/>
            <person name="Huang L."/>
        </authorList>
    </citation>
    <scope>NUCLEOTIDE SEQUENCE [LARGE SCALE GENOMIC DNA]</scope>
    <source>
        <strain evidence="3">03-8</strain>
    </source>
</reference>
<dbReference type="Pfam" id="PF13391">
    <property type="entry name" value="HNH_2"/>
    <property type="match status" value="1"/>
</dbReference>
<dbReference type="OrthoDB" id="2142759at2759"/>
<dbReference type="Proteomes" id="UP000078559">
    <property type="component" value="Unassembled WGS sequence"/>
</dbReference>
<name>A0A194VJE9_CYTMA</name>
<protein>
    <recommendedName>
        <fullName evidence="2">HNH nuclease domain-containing protein</fullName>
    </recommendedName>
</protein>
<dbReference type="EMBL" id="KN796120">
    <property type="protein sequence ID" value="KUI64103.1"/>
    <property type="molecule type" value="Genomic_DNA"/>
</dbReference>
<feature type="domain" description="HNH nuclease" evidence="2">
    <location>
        <begin position="235"/>
        <end position="291"/>
    </location>
</feature>
<evidence type="ECO:0000313" key="3">
    <source>
        <dbReference type="EMBL" id="KUI64103.1"/>
    </source>
</evidence>
<evidence type="ECO:0000313" key="4">
    <source>
        <dbReference type="Proteomes" id="UP000078559"/>
    </source>
</evidence>
<feature type="compositionally biased region" description="Low complexity" evidence="1">
    <location>
        <begin position="384"/>
        <end position="402"/>
    </location>
</feature>
<evidence type="ECO:0000256" key="1">
    <source>
        <dbReference type="SAM" id="MobiDB-lite"/>
    </source>
</evidence>
<feature type="compositionally biased region" description="Basic and acidic residues" evidence="1">
    <location>
        <begin position="416"/>
        <end position="430"/>
    </location>
</feature>